<protein>
    <submittedName>
        <fullName evidence="1">Uncharacterized protein</fullName>
    </submittedName>
</protein>
<evidence type="ECO:0000313" key="2">
    <source>
        <dbReference type="Proteomes" id="UP000039865"/>
    </source>
</evidence>
<dbReference type="OMA" id="WEASEYQ"/>
<name>A0A078AIG4_STYLE</name>
<reference evidence="1 2" key="1">
    <citation type="submission" date="2014-06" db="EMBL/GenBank/DDBJ databases">
        <authorList>
            <person name="Swart Estienne"/>
        </authorList>
    </citation>
    <scope>NUCLEOTIDE SEQUENCE [LARGE SCALE GENOMIC DNA]</scope>
    <source>
        <strain evidence="1 2">130c</strain>
    </source>
</reference>
<gene>
    <name evidence="1" type="primary">Contig15850.g16896</name>
    <name evidence="1" type="ORF">STYLEM_11065</name>
</gene>
<organism evidence="1 2">
    <name type="scientific">Stylonychia lemnae</name>
    <name type="common">Ciliate</name>
    <dbReference type="NCBI Taxonomy" id="5949"/>
    <lineage>
        <taxon>Eukaryota</taxon>
        <taxon>Sar</taxon>
        <taxon>Alveolata</taxon>
        <taxon>Ciliophora</taxon>
        <taxon>Intramacronucleata</taxon>
        <taxon>Spirotrichea</taxon>
        <taxon>Stichotrichia</taxon>
        <taxon>Sporadotrichida</taxon>
        <taxon>Oxytrichidae</taxon>
        <taxon>Stylonychinae</taxon>
        <taxon>Stylonychia</taxon>
    </lineage>
</organism>
<dbReference type="AlphaFoldDB" id="A0A078AIG4"/>
<dbReference type="InParanoid" id="A0A078AIG4"/>
<sequence>MKVFPEYFDFNQFEMSRENMHTIKRPYINFFKTVNFKFQEYNANIKLQCVHWHRLIRACINVHGYFDFLKHIRCMEAVEYFKQCIQLNSFFAYHKKYFPQEYYHSEYWRVSPHYDNVFVDTD</sequence>
<accession>A0A078AIG4</accession>
<keyword evidence="2" id="KW-1185">Reference proteome</keyword>
<dbReference type="EMBL" id="CCKQ01010515">
    <property type="protein sequence ID" value="CDW82040.1"/>
    <property type="molecule type" value="Genomic_DNA"/>
</dbReference>
<proteinExistence type="predicted"/>
<evidence type="ECO:0000313" key="1">
    <source>
        <dbReference type="EMBL" id="CDW82040.1"/>
    </source>
</evidence>
<dbReference type="OrthoDB" id="314240at2759"/>
<dbReference type="Proteomes" id="UP000039865">
    <property type="component" value="Unassembled WGS sequence"/>
</dbReference>